<dbReference type="EMBL" id="CADCXV010001128">
    <property type="protein sequence ID" value="CAB0041707.1"/>
    <property type="molecule type" value="Genomic_DNA"/>
</dbReference>
<name>A0A6H5IVP0_9HYME</name>
<feature type="compositionally biased region" description="Polar residues" evidence="1">
    <location>
        <begin position="1"/>
        <end position="19"/>
    </location>
</feature>
<sequence>MAQNRRTSIASGSGTNQLPSAVRGSRVADYSLQQGNPCYASCISKHHRRCVWTRQTYEQPRASFTQGKTKTQDAGSQAGLRLLKAPTRHTQGPPIHGMDSLPSTRHAAPSHLPCVQPTDAAGDDDAMLRGLLHIHRESGGKCRCRRPRSSRSSRIQRAAAAAAAKQWTLRNAGYSSTRIQRAAAAAAAKQWTLHNGGYSGSGCISTTTTTIITTTAANYAYAKSIRKRKIEHLRTRFIRYVTYASQSMHTNARLFILDKCNDARSAWLARAAMIKIYRYISGYISSRLMFQVEGFLYATALSIHIHTARIGSADLESQRCSARRTKSPCADAAINIAHTLKRNVV</sequence>
<evidence type="ECO:0000313" key="3">
    <source>
        <dbReference type="Proteomes" id="UP000479190"/>
    </source>
</evidence>
<evidence type="ECO:0000313" key="2">
    <source>
        <dbReference type="EMBL" id="CAB0041707.1"/>
    </source>
</evidence>
<protein>
    <submittedName>
        <fullName evidence="2">Uncharacterized protein</fullName>
    </submittedName>
</protein>
<feature type="region of interest" description="Disordered" evidence="1">
    <location>
        <begin position="1"/>
        <end position="22"/>
    </location>
</feature>
<evidence type="ECO:0000256" key="1">
    <source>
        <dbReference type="SAM" id="MobiDB-lite"/>
    </source>
</evidence>
<reference evidence="2 3" key="1">
    <citation type="submission" date="2020-02" db="EMBL/GenBank/DDBJ databases">
        <authorList>
            <person name="Ferguson B K."/>
        </authorList>
    </citation>
    <scope>NUCLEOTIDE SEQUENCE [LARGE SCALE GENOMIC DNA]</scope>
</reference>
<accession>A0A6H5IVP0</accession>
<keyword evidence="3" id="KW-1185">Reference proteome</keyword>
<proteinExistence type="predicted"/>
<gene>
    <name evidence="2" type="ORF">TBRA_LOCUS13366</name>
</gene>
<dbReference type="Proteomes" id="UP000479190">
    <property type="component" value="Unassembled WGS sequence"/>
</dbReference>
<dbReference type="AlphaFoldDB" id="A0A6H5IVP0"/>
<organism evidence="2 3">
    <name type="scientific">Trichogramma brassicae</name>
    <dbReference type="NCBI Taxonomy" id="86971"/>
    <lineage>
        <taxon>Eukaryota</taxon>
        <taxon>Metazoa</taxon>
        <taxon>Ecdysozoa</taxon>
        <taxon>Arthropoda</taxon>
        <taxon>Hexapoda</taxon>
        <taxon>Insecta</taxon>
        <taxon>Pterygota</taxon>
        <taxon>Neoptera</taxon>
        <taxon>Endopterygota</taxon>
        <taxon>Hymenoptera</taxon>
        <taxon>Apocrita</taxon>
        <taxon>Proctotrupomorpha</taxon>
        <taxon>Chalcidoidea</taxon>
        <taxon>Trichogrammatidae</taxon>
        <taxon>Trichogramma</taxon>
    </lineage>
</organism>